<dbReference type="Proteomes" id="UP000248544">
    <property type="component" value="Unassembled WGS sequence"/>
</dbReference>
<accession>A0A2W2IAV5</accession>
<reference evidence="1 2" key="1">
    <citation type="submission" date="2018-01" db="EMBL/GenBank/DDBJ databases">
        <title>Draft genome sequence of Sphaerisporangium sp. 7K107.</title>
        <authorList>
            <person name="Sahin N."/>
            <person name="Saygin H."/>
            <person name="Ay H."/>
        </authorList>
    </citation>
    <scope>NUCLEOTIDE SEQUENCE [LARGE SCALE GENOMIC DNA]</scope>
    <source>
        <strain evidence="1 2">7K107</strain>
    </source>
</reference>
<comment type="caution">
    <text evidence="1">The sequence shown here is derived from an EMBL/GenBank/DDBJ whole genome shotgun (WGS) entry which is preliminary data.</text>
</comment>
<evidence type="ECO:0000313" key="1">
    <source>
        <dbReference type="EMBL" id="PZG47464.1"/>
    </source>
</evidence>
<sequence>MVEDHDPLAWLGALLMTAYEVLGKLMGRLPVPISLPIPEGPDGPDAVEAITRARAALRDQPMDDITRSMIDRMCLEWLTVLDLGAMVRLAGAEEWRLEAMSYGINRCFALAEVVGPRLEE</sequence>
<gene>
    <name evidence="1" type="ORF">C1I98_13415</name>
</gene>
<dbReference type="AlphaFoldDB" id="A0A2W2IAV5"/>
<protein>
    <submittedName>
        <fullName evidence="1">Uncharacterized protein</fullName>
    </submittedName>
</protein>
<keyword evidence="2" id="KW-1185">Reference proteome</keyword>
<evidence type="ECO:0000313" key="2">
    <source>
        <dbReference type="Proteomes" id="UP000248544"/>
    </source>
</evidence>
<organism evidence="1 2">
    <name type="scientific">Spongiactinospora gelatinilytica</name>
    <dbReference type="NCBI Taxonomy" id="2666298"/>
    <lineage>
        <taxon>Bacteria</taxon>
        <taxon>Bacillati</taxon>
        <taxon>Actinomycetota</taxon>
        <taxon>Actinomycetes</taxon>
        <taxon>Streptosporangiales</taxon>
        <taxon>Streptosporangiaceae</taxon>
        <taxon>Spongiactinospora</taxon>
    </lineage>
</organism>
<dbReference type="EMBL" id="POUA01000086">
    <property type="protein sequence ID" value="PZG47464.1"/>
    <property type="molecule type" value="Genomic_DNA"/>
</dbReference>
<proteinExistence type="predicted"/>
<name>A0A2W2IAV5_9ACTN</name>